<feature type="region of interest" description="Disordered" evidence="1">
    <location>
        <begin position="260"/>
        <end position="382"/>
    </location>
</feature>
<accession>A0AAV0HYU1</accession>
<protein>
    <submittedName>
        <fullName evidence="2">Uncharacterized protein</fullName>
    </submittedName>
</protein>
<dbReference type="PANTHER" id="PTHR33914:SF2">
    <property type="entry name" value="OS02G0582100 PROTEIN"/>
    <property type="match status" value="1"/>
</dbReference>
<feature type="region of interest" description="Disordered" evidence="1">
    <location>
        <begin position="399"/>
        <end position="421"/>
    </location>
</feature>
<dbReference type="InterPro" id="IPR040378">
    <property type="entry name" value="BASL"/>
</dbReference>
<evidence type="ECO:0000256" key="1">
    <source>
        <dbReference type="SAM" id="MobiDB-lite"/>
    </source>
</evidence>
<gene>
    <name evidence="2" type="ORF">LITE_LOCUS6745</name>
</gene>
<evidence type="ECO:0000313" key="3">
    <source>
        <dbReference type="Proteomes" id="UP001154282"/>
    </source>
</evidence>
<feature type="region of interest" description="Disordered" evidence="1">
    <location>
        <begin position="124"/>
        <end position="143"/>
    </location>
</feature>
<feature type="compositionally biased region" description="Polar residues" evidence="1">
    <location>
        <begin position="328"/>
        <end position="366"/>
    </location>
</feature>
<dbReference type="EMBL" id="CAMGYJ010000003">
    <property type="protein sequence ID" value="CAI0390464.1"/>
    <property type="molecule type" value="Genomic_DNA"/>
</dbReference>
<keyword evidence="3" id="KW-1185">Reference proteome</keyword>
<organism evidence="2 3">
    <name type="scientific">Linum tenue</name>
    <dbReference type="NCBI Taxonomy" id="586396"/>
    <lineage>
        <taxon>Eukaryota</taxon>
        <taxon>Viridiplantae</taxon>
        <taxon>Streptophyta</taxon>
        <taxon>Embryophyta</taxon>
        <taxon>Tracheophyta</taxon>
        <taxon>Spermatophyta</taxon>
        <taxon>Magnoliopsida</taxon>
        <taxon>eudicotyledons</taxon>
        <taxon>Gunneridae</taxon>
        <taxon>Pentapetalae</taxon>
        <taxon>rosids</taxon>
        <taxon>fabids</taxon>
        <taxon>Malpighiales</taxon>
        <taxon>Linaceae</taxon>
        <taxon>Linum</taxon>
    </lineage>
</organism>
<sequence length="519" mass="57847">MFNHSISQAIINVFCNLKNCQSFEFFVYQPLEFIVLCELVSCSVFPYHVFVLSFLNISEGKQGHKSGTEAFEYINNHLGSLGLKSGENTLKEDQKGLPRDTKLREDYVDQILYKKTSDEVAKIDSRRHDEYSENLDDSSPDNGDVELRRFVVEPLQNTDEMPELMVCYEDNSNHAVKDICIDEGVPLQDKFLFDMSMDEGYLSTFLPPEKAVAQVEVLKEPVEVISVPKSSVAGPEDEDLPSIEFKDAKDMGFVNVEFHSERSMQNKEVEEKEASDNSNALKRSLSLGDLLALPEPGKNSSNSLDASKTRDENRASAATYEGHENDSMGASSVDPSMMSVSKQEGVTTATTPASTKSESPKGSSVQENEEHERRSLDSVSDELADEVVGRLSFEGRARNAAAPVNTPQSEKEKLLSSDDSDLVKTLISPRIGGTDSQPNSNRLQYNQGESSFTMVGSEPVPYSGSISMRSDSSATSTRSFAFPVLQNEWNSSPVRMAKADRRHFRKHRRWRQGLLCCKF</sequence>
<proteinExistence type="predicted"/>
<dbReference type="Proteomes" id="UP001154282">
    <property type="component" value="Unassembled WGS sequence"/>
</dbReference>
<reference evidence="2" key="1">
    <citation type="submission" date="2022-08" db="EMBL/GenBank/DDBJ databases">
        <authorList>
            <person name="Gutierrez-Valencia J."/>
        </authorList>
    </citation>
    <scope>NUCLEOTIDE SEQUENCE</scope>
</reference>
<dbReference type="GO" id="GO:0009786">
    <property type="term" value="P:regulation of asymmetric cell division"/>
    <property type="evidence" value="ECO:0007669"/>
    <property type="project" value="InterPro"/>
</dbReference>
<evidence type="ECO:0000313" key="2">
    <source>
        <dbReference type="EMBL" id="CAI0390464.1"/>
    </source>
</evidence>
<dbReference type="PANTHER" id="PTHR33914">
    <property type="entry name" value="18S PRE-RIBOSOMAL ASSEMBLY PROTEIN GAR2-LIKE PROTEIN"/>
    <property type="match status" value="1"/>
</dbReference>
<feature type="compositionally biased region" description="Basic and acidic residues" evidence="1">
    <location>
        <begin position="260"/>
        <end position="275"/>
    </location>
</feature>
<dbReference type="AlphaFoldDB" id="A0AAV0HYU1"/>
<name>A0AAV0HYU1_9ROSI</name>
<comment type="caution">
    <text evidence="2">The sequence shown here is derived from an EMBL/GenBank/DDBJ whole genome shotgun (WGS) entry which is preliminary data.</text>
</comment>